<dbReference type="Proteomes" id="UP000023152">
    <property type="component" value="Unassembled WGS sequence"/>
</dbReference>
<organism evidence="3 4">
    <name type="scientific">Reticulomyxa filosa</name>
    <dbReference type="NCBI Taxonomy" id="46433"/>
    <lineage>
        <taxon>Eukaryota</taxon>
        <taxon>Sar</taxon>
        <taxon>Rhizaria</taxon>
        <taxon>Retaria</taxon>
        <taxon>Foraminifera</taxon>
        <taxon>Monothalamids</taxon>
        <taxon>Reticulomyxidae</taxon>
        <taxon>Reticulomyxa</taxon>
    </lineage>
</organism>
<feature type="coiled-coil region" evidence="1">
    <location>
        <begin position="142"/>
        <end position="183"/>
    </location>
</feature>
<accession>X6NM05</accession>
<feature type="region of interest" description="Disordered" evidence="2">
    <location>
        <begin position="90"/>
        <end position="109"/>
    </location>
</feature>
<dbReference type="AlphaFoldDB" id="X6NM05"/>
<name>X6NM05_RETFI</name>
<evidence type="ECO:0000256" key="2">
    <source>
        <dbReference type="SAM" id="MobiDB-lite"/>
    </source>
</evidence>
<reference evidence="3 4" key="1">
    <citation type="journal article" date="2013" name="Curr. Biol.">
        <title>The Genome of the Foraminiferan Reticulomyxa filosa.</title>
        <authorList>
            <person name="Glockner G."/>
            <person name="Hulsmann N."/>
            <person name="Schleicher M."/>
            <person name="Noegel A.A."/>
            <person name="Eichinger L."/>
            <person name="Gallinger C."/>
            <person name="Pawlowski J."/>
            <person name="Sierra R."/>
            <person name="Euteneuer U."/>
            <person name="Pillet L."/>
            <person name="Moustafa A."/>
            <person name="Platzer M."/>
            <person name="Groth M."/>
            <person name="Szafranski K."/>
            <person name="Schliwa M."/>
        </authorList>
    </citation>
    <scope>NUCLEOTIDE SEQUENCE [LARGE SCALE GENOMIC DNA]</scope>
</reference>
<comment type="caution">
    <text evidence="3">The sequence shown here is derived from an EMBL/GenBank/DDBJ whole genome shotgun (WGS) entry which is preliminary data.</text>
</comment>
<protein>
    <submittedName>
        <fullName evidence="3">Uncharacterized protein</fullName>
    </submittedName>
</protein>
<evidence type="ECO:0000313" key="3">
    <source>
        <dbReference type="EMBL" id="ETO26938.1"/>
    </source>
</evidence>
<dbReference type="EMBL" id="ASPP01007563">
    <property type="protein sequence ID" value="ETO26938.1"/>
    <property type="molecule type" value="Genomic_DNA"/>
</dbReference>
<gene>
    <name evidence="3" type="ORF">RFI_10194</name>
</gene>
<sequence length="366" mass="43086">MAHFKNNITCEKSEEESSCKHLEQRLDDITTTANKKSEHCFSGGHWSWTAQKKKKRKENGHDQLNRRKSLTINNEKVVLQKQEEKTELSILDEEENENKSERALDDSVTQTQQAQEKIIRMMQDIIEHILRLRVVLRGLDMESVTEAEESQMENELNALQSKLMATNGEKDKFEKRLEELENVRSHVFELQNDHFQRLQVFRQREESILRKLQRIRSAKARSERIIAMESSHRLWAVTKLEFTLQCTQTHSQHLLNKMDKLTPVSPSAKDFELQLQSNGQFICDLNAFLDSLTKTTDHQQKITKQYQATIERLELDLATLRHDAHTFCRNTMEQIYQLHKSIQFVDDVDLPRDRPSVVRFSYITHT</sequence>
<evidence type="ECO:0000313" key="4">
    <source>
        <dbReference type="Proteomes" id="UP000023152"/>
    </source>
</evidence>
<proteinExistence type="predicted"/>
<evidence type="ECO:0000256" key="1">
    <source>
        <dbReference type="SAM" id="Coils"/>
    </source>
</evidence>
<keyword evidence="4" id="KW-1185">Reference proteome</keyword>
<keyword evidence="1" id="KW-0175">Coiled coil</keyword>